<dbReference type="GO" id="GO:0005886">
    <property type="term" value="C:plasma membrane"/>
    <property type="evidence" value="ECO:0007669"/>
    <property type="project" value="TreeGrafter"/>
</dbReference>
<dbReference type="AlphaFoldDB" id="A0AA90YWG8"/>
<name>A0AA90YWG8_9RHOB</name>
<keyword evidence="1" id="KW-0472">Membrane</keyword>
<feature type="transmembrane region" description="Helical" evidence="1">
    <location>
        <begin position="55"/>
        <end position="74"/>
    </location>
</feature>
<dbReference type="InterPro" id="IPR005325">
    <property type="entry name" value="DUF308_memb"/>
</dbReference>
<evidence type="ECO:0000256" key="1">
    <source>
        <dbReference type="SAM" id="Phobius"/>
    </source>
</evidence>
<feature type="transmembrane region" description="Helical" evidence="1">
    <location>
        <begin position="165"/>
        <end position="187"/>
    </location>
</feature>
<dbReference type="PANTHER" id="PTHR34989">
    <property type="entry name" value="PROTEIN HDED"/>
    <property type="match status" value="1"/>
</dbReference>
<sequence length="199" mass="20370">MTDSVNETVPKPALMEEVAGWQPRPVWLIVLGVAMLCVGLCAVAFPLMSTLAVEAFVGVALLGGGIVTAIQAFAEKAWKGFFWLLAIGVLNALAGLVLLLDPFGGVLALTLALGAVFLAEGVLRIVIAIRSRQERPMALMIASGAMAILLGGLILTGIVNGSSLVLLGVLAGLNLIFAGVSLMSLGLSQRSSAHGGPQA</sequence>
<organism evidence="2 3">
    <name type="scientific">Ruegeria atlantica</name>
    <dbReference type="NCBI Taxonomy" id="81569"/>
    <lineage>
        <taxon>Bacteria</taxon>
        <taxon>Pseudomonadati</taxon>
        <taxon>Pseudomonadota</taxon>
        <taxon>Alphaproteobacteria</taxon>
        <taxon>Rhodobacterales</taxon>
        <taxon>Roseobacteraceae</taxon>
        <taxon>Ruegeria</taxon>
    </lineage>
</organism>
<protein>
    <submittedName>
        <fullName evidence="2">HdeD family acid-resistance protein</fullName>
    </submittedName>
</protein>
<gene>
    <name evidence="2" type="ORF">GS634_09875</name>
</gene>
<proteinExistence type="predicted"/>
<dbReference type="PANTHER" id="PTHR34989:SF1">
    <property type="entry name" value="PROTEIN HDED"/>
    <property type="match status" value="1"/>
</dbReference>
<feature type="transmembrane region" description="Helical" evidence="1">
    <location>
        <begin position="106"/>
        <end position="127"/>
    </location>
</feature>
<dbReference type="Proteomes" id="UP000597886">
    <property type="component" value="Unassembled WGS sequence"/>
</dbReference>
<evidence type="ECO:0000313" key="2">
    <source>
        <dbReference type="EMBL" id="NOE18423.1"/>
    </source>
</evidence>
<comment type="caution">
    <text evidence="2">The sequence shown here is derived from an EMBL/GenBank/DDBJ whole genome shotgun (WGS) entry which is preliminary data.</text>
</comment>
<keyword evidence="1" id="KW-0812">Transmembrane</keyword>
<dbReference type="RefSeq" id="WP_170451070.1">
    <property type="nucleotide sequence ID" value="NZ_WVRA01000003.1"/>
</dbReference>
<reference evidence="2" key="1">
    <citation type="submission" date="2019-12" db="EMBL/GenBank/DDBJ databases">
        <title>Ruegeria JWLKs population differentiation of coral mucus and skeleton niches.</title>
        <authorList>
            <person name="Luo D."/>
        </authorList>
    </citation>
    <scope>NUCLEOTIDE SEQUENCE</scope>
    <source>
        <strain evidence="2">HKCCD6181</strain>
    </source>
</reference>
<dbReference type="EMBL" id="WVRA01000003">
    <property type="protein sequence ID" value="NOE18423.1"/>
    <property type="molecule type" value="Genomic_DNA"/>
</dbReference>
<keyword evidence="1" id="KW-1133">Transmembrane helix</keyword>
<dbReference type="InterPro" id="IPR052712">
    <property type="entry name" value="Acid_resist_chaperone_HdeD"/>
</dbReference>
<feature type="transmembrane region" description="Helical" evidence="1">
    <location>
        <begin position="26"/>
        <end position="49"/>
    </location>
</feature>
<evidence type="ECO:0000313" key="3">
    <source>
        <dbReference type="Proteomes" id="UP000597886"/>
    </source>
</evidence>
<accession>A0AA90YWG8</accession>
<dbReference type="Pfam" id="PF03729">
    <property type="entry name" value="DUF308"/>
    <property type="match status" value="1"/>
</dbReference>
<feature type="transmembrane region" description="Helical" evidence="1">
    <location>
        <begin position="81"/>
        <end position="100"/>
    </location>
</feature>
<feature type="transmembrane region" description="Helical" evidence="1">
    <location>
        <begin position="139"/>
        <end position="159"/>
    </location>
</feature>